<name>A0A1F6GZ97_9PROT</name>
<keyword evidence="8" id="KW-0812">Transmembrane</keyword>
<keyword evidence="6" id="KW-0520">NAD</keyword>
<dbReference type="GO" id="GO:0050136">
    <property type="term" value="F:NADH dehydrogenase (quinone) (non-electrogenic) activity"/>
    <property type="evidence" value="ECO:0007669"/>
    <property type="project" value="UniProtKB-EC"/>
</dbReference>
<evidence type="ECO:0000256" key="5">
    <source>
        <dbReference type="ARBA" id="ARBA00023002"/>
    </source>
</evidence>
<evidence type="ECO:0000256" key="7">
    <source>
        <dbReference type="ARBA" id="ARBA00047599"/>
    </source>
</evidence>
<dbReference type="PANTHER" id="PTHR43706">
    <property type="entry name" value="NADH DEHYDROGENASE"/>
    <property type="match status" value="1"/>
</dbReference>
<comment type="catalytic activity">
    <reaction evidence="7">
        <text>a quinone + NADH + H(+) = a quinol + NAD(+)</text>
        <dbReference type="Rhea" id="RHEA:46160"/>
        <dbReference type="ChEBI" id="CHEBI:15378"/>
        <dbReference type="ChEBI" id="CHEBI:24646"/>
        <dbReference type="ChEBI" id="CHEBI:57540"/>
        <dbReference type="ChEBI" id="CHEBI:57945"/>
        <dbReference type="ChEBI" id="CHEBI:132124"/>
        <dbReference type="EC" id="1.6.5.9"/>
    </reaction>
</comment>
<dbReference type="Pfam" id="PF07992">
    <property type="entry name" value="Pyr_redox_2"/>
    <property type="match status" value="1"/>
</dbReference>
<keyword evidence="5" id="KW-0560">Oxidoreductase</keyword>
<evidence type="ECO:0000256" key="1">
    <source>
        <dbReference type="ARBA" id="ARBA00005272"/>
    </source>
</evidence>
<evidence type="ECO:0000313" key="10">
    <source>
        <dbReference type="EMBL" id="OGH03409.1"/>
    </source>
</evidence>
<gene>
    <name evidence="10" type="ORF">A2557_02685</name>
</gene>
<feature type="domain" description="FAD/NAD(P)-binding" evidence="9">
    <location>
        <begin position="4"/>
        <end position="322"/>
    </location>
</feature>
<evidence type="ECO:0000259" key="9">
    <source>
        <dbReference type="Pfam" id="PF07992"/>
    </source>
</evidence>
<dbReference type="EMBL" id="MFNF01000017">
    <property type="protein sequence ID" value="OGH03409.1"/>
    <property type="molecule type" value="Genomic_DNA"/>
</dbReference>
<comment type="caution">
    <text evidence="10">The sequence shown here is derived from an EMBL/GenBank/DDBJ whole genome shotgun (WGS) entry which is preliminary data.</text>
</comment>
<proteinExistence type="inferred from homology"/>
<dbReference type="PRINTS" id="PR00368">
    <property type="entry name" value="FADPNR"/>
</dbReference>
<organism evidence="10 11">
    <name type="scientific">Candidatus Lambdaproteobacteria bacterium RIFOXYD2_FULL_56_26</name>
    <dbReference type="NCBI Taxonomy" id="1817773"/>
    <lineage>
        <taxon>Bacteria</taxon>
        <taxon>Pseudomonadati</taxon>
        <taxon>Pseudomonadota</taxon>
        <taxon>Candidatus Lambdaproteobacteria</taxon>
    </lineage>
</organism>
<evidence type="ECO:0000256" key="3">
    <source>
        <dbReference type="ARBA" id="ARBA00022630"/>
    </source>
</evidence>
<dbReference type="EC" id="1.6.5.9" evidence="2"/>
<reference evidence="10 11" key="1">
    <citation type="journal article" date="2016" name="Nat. Commun.">
        <title>Thousands of microbial genomes shed light on interconnected biogeochemical processes in an aquifer system.</title>
        <authorList>
            <person name="Anantharaman K."/>
            <person name="Brown C.T."/>
            <person name="Hug L.A."/>
            <person name="Sharon I."/>
            <person name="Castelle C.J."/>
            <person name="Probst A.J."/>
            <person name="Thomas B.C."/>
            <person name="Singh A."/>
            <person name="Wilkins M.J."/>
            <person name="Karaoz U."/>
            <person name="Brodie E.L."/>
            <person name="Williams K.H."/>
            <person name="Hubbard S.S."/>
            <person name="Banfield J.F."/>
        </authorList>
    </citation>
    <scope>NUCLEOTIDE SEQUENCE [LARGE SCALE GENOMIC DNA]</scope>
</reference>
<keyword evidence="4" id="KW-0274">FAD</keyword>
<dbReference type="InterPro" id="IPR023753">
    <property type="entry name" value="FAD/NAD-binding_dom"/>
</dbReference>
<dbReference type="AlphaFoldDB" id="A0A1F6GZ97"/>
<dbReference type="Gene3D" id="3.50.50.100">
    <property type="match status" value="1"/>
</dbReference>
<evidence type="ECO:0000256" key="6">
    <source>
        <dbReference type="ARBA" id="ARBA00023027"/>
    </source>
</evidence>
<evidence type="ECO:0000313" key="11">
    <source>
        <dbReference type="Proteomes" id="UP000177583"/>
    </source>
</evidence>
<dbReference type="InterPro" id="IPR045024">
    <property type="entry name" value="NDH-2"/>
</dbReference>
<dbReference type="Proteomes" id="UP000177583">
    <property type="component" value="Unassembled WGS sequence"/>
</dbReference>
<keyword evidence="8" id="KW-0472">Membrane</keyword>
<feature type="transmembrane region" description="Helical" evidence="8">
    <location>
        <begin position="364"/>
        <end position="384"/>
    </location>
</feature>
<dbReference type="PRINTS" id="PR00411">
    <property type="entry name" value="PNDRDTASEI"/>
</dbReference>
<keyword evidence="3" id="KW-0285">Flavoprotein</keyword>
<protein>
    <recommendedName>
        <fullName evidence="2">NADH:ubiquinone reductase (non-electrogenic)</fullName>
        <ecNumber evidence="2">1.6.5.9</ecNumber>
    </recommendedName>
</protein>
<evidence type="ECO:0000256" key="4">
    <source>
        <dbReference type="ARBA" id="ARBA00022827"/>
    </source>
</evidence>
<dbReference type="SUPFAM" id="SSF51905">
    <property type="entry name" value="FAD/NAD(P)-binding domain"/>
    <property type="match status" value="1"/>
</dbReference>
<accession>A0A1F6GZ97</accession>
<comment type="similarity">
    <text evidence="1">Belongs to the NADH dehydrogenase family.</text>
</comment>
<sequence length="422" mass="47189">METKKVVIVGGGFAGLNCAKGLLNHPGIEITLIDKRNYHLFQPLLYQVAMASLGSAEIAQPIRALFGGGKNIRVLNDEVVAVDREKREVVTLYSRYGYDFLVLACGVQHSYFGHEEWEEFAPGLKTLEQATEIRRRVLSAFEMAERETDKQKQKQFLTFVVVGGGPTGVELAGAIGEMSRFTLANDFWHIDPSLARVILIEAGARILPSFHPKLAQQVARDLEGLGVQTWTSSTVTHIDKDGVTVGEERILCSTVLWAAGVQATRLNQALEVERDRLGRILVEEDMSLKGDKNIFVIGDQAHFQHHTATPLPGLAPVATQMGRKLAKNIKAELSGKPREPFSYVDKGQMATIGRSKAIVEIGSIRFGGFWAWVTWLLIHIYYLLGFKNRFFVIIQWAWAYLSKGRPSRLITGAYWRFYGQKK</sequence>
<evidence type="ECO:0000256" key="2">
    <source>
        <dbReference type="ARBA" id="ARBA00012637"/>
    </source>
</evidence>
<dbReference type="InterPro" id="IPR036188">
    <property type="entry name" value="FAD/NAD-bd_sf"/>
</dbReference>
<dbReference type="PANTHER" id="PTHR43706:SF47">
    <property type="entry name" value="EXTERNAL NADH-UBIQUINONE OXIDOREDUCTASE 1, MITOCHONDRIAL-RELATED"/>
    <property type="match status" value="1"/>
</dbReference>
<keyword evidence="8" id="KW-1133">Transmembrane helix</keyword>
<evidence type="ECO:0000256" key="8">
    <source>
        <dbReference type="SAM" id="Phobius"/>
    </source>
</evidence>